<dbReference type="InterPro" id="IPR050437">
    <property type="entry name" value="Ribos_protein_bS1-like"/>
</dbReference>
<dbReference type="AlphaFoldDB" id="A0A0H4QGK8"/>
<dbReference type="SMART" id="SM00316">
    <property type="entry name" value="S1"/>
    <property type="match status" value="1"/>
</dbReference>
<dbReference type="FunFam" id="1.10.150.310:FF:000001">
    <property type="entry name" value="RNA-binding transcriptional accessory protein"/>
    <property type="match status" value="1"/>
</dbReference>
<accession>A0A0H4QGK8</accession>
<protein>
    <recommendedName>
        <fullName evidence="1">S1 motif domain-containing protein</fullName>
    </recommendedName>
</protein>
<evidence type="ECO:0000313" key="3">
    <source>
        <dbReference type="Proteomes" id="UP000036106"/>
    </source>
</evidence>
<dbReference type="FunFam" id="3.30.420.140:FF:000001">
    <property type="entry name" value="RNA-binding transcriptional accessory protein"/>
    <property type="match status" value="1"/>
</dbReference>
<dbReference type="InterPro" id="IPR023319">
    <property type="entry name" value="Tex-like_HTH_dom_sf"/>
</dbReference>
<dbReference type="InterPro" id="IPR003029">
    <property type="entry name" value="S1_domain"/>
</dbReference>
<dbReference type="Pfam" id="PF22706">
    <property type="entry name" value="Tex_central_region"/>
    <property type="match status" value="1"/>
</dbReference>
<dbReference type="EMBL" id="CP012034">
    <property type="protein sequence ID" value="AKP67539.1"/>
    <property type="molecule type" value="Genomic_DNA"/>
</dbReference>
<proteinExistence type="predicted"/>
<feature type="domain" description="S1 motif" evidence="1">
    <location>
        <begin position="658"/>
        <end position="727"/>
    </location>
</feature>
<dbReference type="SMART" id="SM00732">
    <property type="entry name" value="YqgFc"/>
    <property type="match status" value="1"/>
</dbReference>
<dbReference type="Gene3D" id="1.10.3500.10">
    <property type="entry name" value="Tex N-terminal region-like"/>
    <property type="match status" value="1"/>
</dbReference>
<dbReference type="PATRIC" id="fig|1007676.4.peg.1688"/>
<dbReference type="InterPro" id="IPR037027">
    <property type="entry name" value="YqgF/RNaseH-like_dom_sf"/>
</dbReference>
<keyword evidence="3" id="KW-1185">Reference proteome</keyword>
<dbReference type="InterPro" id="IPR041692">
    <property type="entry name" value="HHH_9"/>
</dbReference>
<dbReference type="STRING" id="1007676.ABM34_08360"/>
<dbReference type="InterPro" id="IPR055179">
    <property type="entry name" value="Tex-like_central_region"/>
</dbReference>
<dbReference type="Proteomes" id="UP000036106">
    <property type="component" value="Chromosome"/>
</dbReference>
<dbReference type="InterPro" id="IPR012337">
    <property type="entry name" value="RNaseH-like_sf"/>
</dbReference>
<evidence type="ECO:0000259" key="1">
    <source>
        <dbReference type="PROSITE" id="PS50126"/>
    </source>
</evidence>
<dbReference type="GO" id="GO:0005737">
    <property type="term" value="C:cytoplasm"/>
    <property type="evidence" value="ECO:0007669"/>
    <property type="project" value="UniProtKB-ARBA"/>
</dbReference>
<dbReference type="InterPro" id="IPR044146">
    <property type="entry name" value="S1_Tex"/>
</dbReference>
<dbReference type="CDD" id="cd05685">
    <property type="entry name" value="S1_Tex"/>
    <property type="match status" value="1"/>
</dbReference>
<dbReference type="GO" id="GO:0003735">
    <property type="term" value="F:structural constituent of ribosome"/>
    <property type="evidence" value="ECO:0007669"/>
    <property type="project" value="TreeGrafter"/>
</dbReference>
<dbReference type="GO" id="GO:0006412">
    <property type="term" value="P:translation"/>
    <property type="evidence" value="ECO:0007669"/>
    <property type="project" value="TreeGrafter"/>
</dbReference>
<dbReference type="InterPro" id="IPR006641">
    <property type="entry name" value="YqgF/RNaseH-like_dom"/>
</dbReference>
<dbReference type="OrthoDB" id="9804714at2"/>
<dbReference type="Gene3D" id="1.10.10.650">
    <property type="entry name" value="RuvA domain 2-like"/>
    <property type="match status" value="1"/>
</dbReference>
<dbReference type="InterPro" id="IPR018974">
    <property type="entry name" value="Tex-like_N"/>
</dbReference>
<dbReference type="GO" id="GO:0003729">
    <property type="term" value="F:mRNA binding"/>
    <property type="evidence" value="ECO:0007669"/>
    <property type="project" value="UniProtKB-ARBA"/>
</dbReference>
<dbReference type="FunFam" id="2.40.50.140:FF:000051">
    <property type="entry name" value="RNA-binding transcriptional accessory protein"/>
    <property type="match status" value="1"/>
</dbReference>
<reference evidence="3" key="1">
    <citation type="submission" date="2015-07" db="EMBL/GenBank/DDBJ databases">
        <title>Lactobacillus ginsenosidimutans/EMML 3141/ whole genome sequencing.</title>
        <authorList>
            <person name="Kim M.K."/>
            <person name="Im W.-T."/>
            <person name="Srinivasan S."/>
            <person name="Lee J.-J."/>
        </authorList>
    </citation>
    <scope>NUCLEOTIDE SEQUENCE [LARGE SCALE GENOMIC DNA]</scope>
    <source>
        <strain evidence="3">EMML 3041</strain>
    </source>
</reference>
<dbReference type="Gene3D" id="2.40.50.140">
    <property type="entry name" value="Nucleic acid-binding proteins"/>
    <property type="match status" value="1"/>
</dbReference>
<dbReference type="InterPro" id="IPR010994">
    <property type="entry name" value="RuvA_2-like"/>
</dbReference>
<dbReference type="InterPro" id="IPR012340">
    <property type="entry name" value="NA-bd_OB-fold"/>
</dbReference>
<dbReference type="KEGG" id="lgn:ABM34_08360"/>
<dbReference type="InterPro" id="IPR023323">
    <property type="entry name" value="Tex-like_dom_sf"/>
</dbReference>
<dbReference type="SUPFAM" id="SSF53098">
    <property type="entry name" value="Ribonuclease H-like"/>
    <property type="match status" value="1"/>
</dbReference>
<dbReference type="FunFam" id="1.10.10.650:FF:000001">
    <property type="entry name" value="S1 RNA-binding domain 1"/>
    <property type="match status" value="1"/>
</dbReference>
<dbReference type="Gene3D" id="3.30.420.140">
    <property type="entry name" value="YqgF/RNase H-like domain"/>
    <property type="match status" value="1"/>
</dbReference>
<dbReference type="SUPFAM" id="SSF47781">
    <property type="entry name" value="RuvA domain 2-like"/>
    <property type="match status" value="2"/>
</dbReference>
<dbReference type="Pfam" id="PF00575">
    <property type="entry name" value="S1"/>
    <property type="match status" value="1"/>
</dbReference>
<sequence>MVTKQVENGMSELAGPVHLQLSQYGVGQIRAVLSLLDEGNTVPFIARYRKERTGTLDEVAIRDIEDEANRLMKLNQRRQDVLKLIKEQGELTPALQQQLEHATVLQQVEDLYLPYKQKRRTKATIAREAGLEPLAKWLLTFPNVGLDEKAKTFISADKDLPDLEAVWAGVNEILAEKFGDRADFREWIREYTWKNGQLTSKVKTHGRDLDEQQVYETYYDFSQSLKEIPPYRVLAINRGEHEKVLTAGIIIDSDPILRHEQDKLIGSHMGPAVDKIEFAYIDAYKRFLGPAIERELRKKLSDVASTHAIQIFGKNLYHLLMQSPLKGKVVMGFDPAYRTGCKLAIMDANGQFLTKQVIYPHKPANDEKRAEAKVEFKQLLEQYHVQMIAIGNGTASRESEEFVSSILKTMDYPVYYVIVNEAGASVYSASDNARAEFPKLHVEERSAISIGRRLQDPLAELIKVDPKSIGVGQYQHDVPEKSLDSQLDRVVETAVNQVGVNVNTASPELLTHISGLTSTTAQNVVKYRNENGSFDDRKSLKSVPRLGPKAYQQAVGFLRIIAGSDPLDNTDIHPESYPATRKLLKELGVTPDEIGTVELQNQLKQLDIKDWSSELDIGEETLTDIVAGLSKPGRDLRDSMPAPLLRQDVLTMADLKPGMELQGTVRNVVDFGAFVDIGVKQDGLVHISQLADRYVSDPSTVVTIGDIVNVWVMDVDENRQRIQLTMRKSQLQSVSE</sequence>
<dbReference type="Pfam" id="PF16921">
    <property type="entry name" value="Tex_YqgF"/>
    <property type="match status" value="1"/>
</dbReference>
<dbReference type="Gene3D" id="1.10.150.310">
    <property type="entry name" value="Tex RuvX-like domain-like"/>
    <property type="match status" value="1"/>
</dbReference>
<name>A0A0H4QGK8_9LACO</name>
<evidence type="ECO:0000313" key="2">
    <source>
        <dbReference type="EMBL" id="AKP67539.1"/>
    </source>
</evidence>
<gene>
    <name evidence="2" type="ORF">ABM34_08360</name>
</gene>
<dbReference type="SUPFAM" id="SSF158832">
    <property type="entry name" value="Tex N-terminal region-like"/>
    <property type="match status" value="1"/>
</dbReference>
<dbReference type="RefSeq" id="WP_048704931.1">
    <property type="nucleotide sequence ID" value="NZ_CP012034.1"/>
</dbReference>
<dbReference type="InterPro" id="IPR032639">
    <property type="entry name" value="Tex_YqgF"/>
</dbReference>
<dbReference type="PANTHER" id="PTHR10724:SF10">
    <property type="entry name" value="S1 RNA-BINDING DOMAIN-CONTAINING PROTEIN 1"/>
    <property type="match status" value="1"/>
</dbReference>
<dbReference type="PROSITE" id="PS50126">
    <property type="entry name" value="S1"/>
    <property type="match status" value="1"/>
</dbReference>
<organism evidence="2 3">
    <name type="scientific">Companilactobacillus ginsenosidimutans</name>
    <dbReference type="NCBI Taxonomy" id="1007676"/>
    <lineage>
        <taxon>Bacteria</taxon>
        <taxon>Bacillati</taxon>
        <taxon>Bacillota</taxon>
        <taxon>Bacilli</taxon>
        <taxon>Lactobacillales</taxon>
        <taxon>Lactobacillaceae</taxon>
        <taxon>Companilactobacillus</taxon>
    </lineage>
</organism>
<dbReference type="Pfam" id="PF12836">
    <property type="entry name" value="HHH_3"/>
    <property type="match status" value="1"/>
</dbReference>
<dbReference type="Pfam" id="PF17674">
    <property type="entry name" value="HHH_9"/>
    <property type="match status" value="1"/>
</dbReference>
<dbReference type="Pfam" id="PF09371">
    <property type="entry name" value="Tex_N"/>
    <property type="match status" value="1"/>
</dbReference>
<dbReference type="GO" id="GO:0006139">
    <property type="term" value="P:nucleobase-containing compound metabolic process"/>
    <property type="evidence" value="ECO:0007669"/>
    <property type="project" value="InterPro"/>
</dbReference>
<dbReference type="PANTHER" id="PTHR10724">
    <property type="entry name" value="30S RIBOSOMAL PROTEIN S1"/>
    <property type="match status" value="1"/>
</dbReference>
<dbReference type="SUPFAM" id="SSF50249">
    <property type="entry name" value="Nucleic acid-binding proteins"/>
    <property type="match status" value="1"/>
</dbReference>